<evidence type="ECO:0000256" key="3">
    <source>
        <dbReference type="ARBA" id="ARBA00023002"/>
    </source>
</evidence>
<dbReference type="Pfam" id="PF08240">
    <property type="entry name" value="ADH_N"/>
    <property type="match status" value="1"/>
</dbReference>
<keyword evidence="8" id="KW-1185">Reference proteome</keyword>
<keyword evidence="1 5" id="KW-0479">Metal-binding</keyword>
<dbReference type="Gene3D" id="3.40.50.720">
    <property type="entry name" value="NAD(P)-binding Rossmann-like Domain"/>
    <property type="match status" value="1"/>
</dbReference>
<dbReference type="GO" id="GO:0008270">
    <property type="term" value="F:zinc ion binding"/>
    <property type="evidence" value="ECO:0007669"/>
    <property type="project" value="InterPro"/>
</dbReference>
<dbReference type="EMBL" id="FJUX01000033">
    <property type="protein sequence ID" value="CZS97686.1"/>
    <property type="molecule type" value="Genomic_DNA"/>
</dbReference>
<dbReference type="SUPFAM" id="SSF50129">
    <property type="entry name" value="GroES-like"/>
    <property type="match status" value="1"/>
</dbReference>
<dbReference type="SUPFAM" id="SSF51735">
    <property type="entry name" value="NAD(P)-binding Rossmann-fold domains"/>
    <property type="match status" value="1"/>
</dbReference>
<dbReference type="PANTHER" id="PTHR43880:SF12">
    <property type="entry name" value="ALCOHOL DEHYDROGENASE CLASS-3"/>
    <property type="match status" value="1"/>
</dbReference>
<dbReference type="GO" id="GO:0051903">
    <property type="term" value="F:S-(hydroxymethyl)glutathione dehydrogenase [NAD(P)+] activity"/>
    <property type="evidence" value="ECO:0007669"/>
    <property type="project" value="TreeGrafter"/>
</dbReference>
<comment type="similarity">
    <text evidence="5">Belongs to the zinc-containing alcohol dehydrogenase family.</text>
</comment>
<dbReference type="InterPro" id="IPR036291">
    <property type="entry name" value="NAD(P)-bd_dom_sf"/>
</dbReference>
<evidence type="ECO:0000259" key="6">
    <source>
        <dbReference type="SMART" id="SM00829"/>
    </source>
</evidence>
<sequence length="373" mass="39590">MITEALVVHEPGAPFLYQSITVEDQLRDDEVLVRIRATGVCHTDLNFAKEESVPGLFPGVFGHEGAGVVVRIGAAVTNVSTGDHVLLTYSSCENCKYCKNHESSFCYDFEKANFGVGRSDGSKAYGTEDGSAITSHFFGQSSFSTHSIVMASSVVKIDRSLPLEDLAPLGCGIMTGAGAMINVVKPKSDDIVCVVGAGAVGLAALMALNLCSSRPTKVISVDVVPERLELAKKYGATHVINSRELNDLKTALLESTDGRGVDGSIDTTGRPEIVGTLLKATGKKGMVVQVGVGKLTAEVSTSIFDTVNTGRVYLGCAMGNCYPQEFIPMLVAAWKSGDFPFTDLEVKYSAKDMDTAVKGILSGKVIKAIMIWD</sequence>
<dbReference type="GO" id="GO:0046294">
    <property type="term" value="P:formaldehyde catabolic process"/>
    <property type="evidence" value="ECO:0007669"/>
    <property type="project" value="TreeGrafter"/>
</dbReference>
<dbReference type="AlphaFoldDB" id="A0A1E1KI25"/>
<feature type="domain" description="Enoyl reductase (ER)" evidence="6">
    <location>
        <begin position="12"/>
        <end position="370"/>
    </location>
</feature>
<keyword evidence="4" id="KW-0520">NAD</keyword>
<dbReference type="SMART" id="SM00829">
    <property type="entry name" value="PKS_ER"/>
    <property type="match status" value="1"/>
</dbReference>
<evidence type="ECO:0000313" key="8">
    <source>
        <dbReference type="Proteomes" id="UP000178912"/>
    </source>
</evidence>
<keyword evidence="2 5" id="KW-0862">Zinc</keyword>
<dbReference type="InterPro" id="IPR002328">
    <property type="entry name" value="ADH_Zn_CS"/>
</dbReference>
<dbReference type="InterPro" id="IPR013149">
    <property type="entry name" value="ADH-like_C"/>
</dbReference>
<proteinExistence type="inferred from homology"/>
<comment type="cofactor">
    <cofactor evidence="5">
        <name>Zn(2+)</name>
        <dbReference type="ChEBI" id="CHEBI:29105"/>
    </cofactor>
</comment>
<dbReference type="GO" id="GO:0005829">
    <property type="term" value="C:cytosol"/>
    <property type="evidence" value="ECO:0007669"/>
    <property type="project" value="TreeGrafter"/>
</dbReference>
<accession>A0A1E1KI25</accession>
<organism evidence="7 8">
    <name type="scientific">Rhynchosporium agropyri</name>
    <dbReference type="NCBI Taxonomy" id="914238"/>
    <lineage>
        <taxon>Eukaryota</taxon>
        <taxon>Fungi</taxon>
        <taxon>Dikarya</taxon>
        <taxon>Ascomycota</taxon>
        <taxon>Pezizomycotina</taxon>
        <taxon>Leotiomycetes</taxon>
        <taxon>Helotiales</taxon>
        <taxon>Ploettnerulaceae</taxon>
        <taxon>Rhynchosporium</taxon>
    </lineage>
</organism>
<evidence type="ECO:0000256" key="1">
    <source>
        <dbReference type="ARBA" id="ARBA00022723"/>
    </source>
</evidence>
<dbReference type="OrthoDB" id="1560166at2759"/>
<protein>
    <submittedName>
        <fullName evidence="7">Related to zinc-containing long-chain alcohol dehydrogenase</fullName>
    </submittedName>
</protein>
<evidence type="ECO:0000256" key="4">
    <source>
        <dbReference type="ARBA" id="ARBA00023027"/>
    </source>
</evidence>
<dbReference type="Gene3D" id="3.90.180.10">
    <property type="entry name" value="Medium-chain alcohol dehydrogenases, catalytic domain"/>
    <property type="match status" value="1"/>
</dbReference>
<dbReference type="Proteomes" id="UP000178912">
    <property type="component" value="Unassembled WGS sequence"/>
</dbReference>
<dbReference type="InterPro" id="IPR011032">
    <property type="entry name" value="GroES-like_sf"/>
</dbReference>
<dbReference type="InterPro" id="IPR020843">
    <property type="entry name" value="ER"/>
</dbReference>
<gene>
    <name evidence="7" type="ORF">RAG0_06641</name>
</gene>
<dbReference type="Pfam" id="PF00107">
    <property type="entry name" value="ADH_zinc_N"/>
    <property type="match status" value="1"/>
</dbReference>
<evidence type="ECO:0000313" key="7">
    <source>
        <dbReference type="EMBL" id="CZS97686.1"/>
    </source>
</evidence>
<dbReference type="CDD" id="cd08278">
    <property type="entry name" value="benzyl_alcohol_DH"/>
    <property type="match status" value="1"/>
</dbReference>
<evidence type="ECO:0000256" key="2">
    <source>
        <dbReference type="ARBA" id="ARBA00022833"/>
    </source>
</evidence>
<evidence type="ECO:0000256" key="5">
    <source>
        <dbReference type="RuleBase" id="RU361277"/>
    </source>
</evidence>
<dbReference type="PROSITE" id="PS00059">
    <property type="entry name" value="ADH_ZINC"/>
    <property type="match status" value="1"/>
</dbReference>
<keyword evidence="3" id="KW-0560">Oxidoreductase</keyword>
<reference evidence="8" key="1">
    <citation type="submission" date="2016-03" db="EMBL/GenBank/DDBJ databases">
        <authorList>
            <person name="Guldener U."/>
        </authorList>
    </citation>
    <scope>NUCLEOTIDE SEQUENCE [LARGE SCALE GENOMIC DNA]</scope>
    <source>
        <strain evidence="8">04CH-RAC-A.6.1</strain>
    </source>
</reference>
<dbReference type="PANTHER" id="PTHR43880">
    <property type="entry name" value="ALCOHOL DEHYDROGENASE"/>
    <property type="match status" value="1"/>
</dbReference>
<name>A0A1E1KI25_9HELO</name>
<dbReference type="InterPro" id="IPR013154">
    <property type="entry name" value="ADH-like_N"/>
</dbReference>